<dbReference type="PANTHER" id="PTHR39962">
    <property type="entry name" value="BLL4848 PROTEIN"/>
    <property type="match status" value="1"/>
</dbReference>
<reference evidence="2" key="1">
    <citation type="submission" date="2018-05" db="EMBL/GenBank/DDBJ databases">
        <authorList>
            <person name="Lanie J.A."/>
            <person name="Ng W.-L."/>
            <person name="Kazmierczak K.M."/>
            <person name="Andrzejewski T.M."/>
            <person name="Davidsen T.M."/>
            <person name="Wayne K.J."/>
            <person name="Tettelin H."/>
            <person name="Glass J.I."/>
            <person name="Rusch D."/>
            <person name="Podicherti R."/>
            <person name="Tsui H.-C.T."/>
            <person name="Winkler M.E."/>
        </authorList>
    </citation>
    <scope>NUCLEOTIDE SEQUENCE</scope>
</reference>
<sequence length="170" mass="19654">MGGHDELTYTFYNYCKKKFNKTIYINFSDKKIRKKSDNNIFNLQLYELKKCLDILNSNNINEMILLGKLSRPNLSNFKLDGVIDQYINTLINAYKRGDGEILNLVISIFKENGFTIVPINKLTSNFSFNRDSKNLIFNQNESDDADISKSIKILNDLSKYDNAQSIVIDN</sequence>
<dbReference type="Pfam" id="PF17930">
    <property type="entry name" value="LpxI_N"/>
    <property type="match status" value="1"/>
</dbReference>
<gene>
    <name evidence="2" type="ORF">METZ01_LOCUS401433</name>
</gene>
<accession>A0A382VPV3</accession>
<name>A0A382VPV3_9ZZZZ</name>
<dbReference type="InterPro" id="IPR053174">
    <property type="entry name" value="LpxI"/>
</dbReference>
<evidence type="ECO:0000259" key="1">
    <source>
        <dbReference type="Pfam" id="PF17930"/>
    </source>
</evidence>
<dbReference type="AlphaFoldDB" id="A0A382VPV3"/>
<dbReference type="EMBL" id="UINC01153712">
    <property type="protein sequence ID" value="SVD48579.1"/>
    <property type="molecule type" value="Genomic_DNA"/>
</dbReference>
<feature type="non-terminal residue" evidence="2">
    <location>
        <position position="170"/>
    </location>
</feature>
<dbReference type="Gene3D" id="3.40.50.20">
    <property type="match status" value="1"/>
</dbReference>
<evidence type="ECO:0000313" key="2">
    <source>
        <dbReference type="EMBL" id="SVD48579.1"/>
    </source>
</evidence>
<proteinExistence type="predicted"/>
<organism evidence="2">
    <name type="scientific">marine metagenome</name>
    <dbReference type="NCBI Taxonomy" id="408172"/>
    <lineage>
        <taxon>unclassified sequences</taxon>
        <taxon>metagenomes</taxon>
        <taxon>ecological metagenomes</taxon>
    </lineage>
</organism>
<dbReference type="PANTHER" id="PTHR39962:SF1">
    <property type="entry name" value="LPXI FAMILY PROTEIN"/>
    <property type="match status" value="1"/>
</dbReference>
<dbReference type="InterPro" id="IPR041255">
    <property type="entry name" value="LpxI_N"/>
</dbReference>
<feature type="domain" description="LpxI N-terminal" evidence="1">
    <location>
        <begin position="7"/>
        <end position="124"/>
    </location>
</feature>
<protein>
    <recommendedName>
        <fullName evidence="1">LpxI N-terminal domain-containing protein</fullName>
    </recommendedName>
</protein>